<dbReference type="AlphaFoldDB" id="A0A975T7I5"/>
<name>A0A975T7I5_9NOST</name>
<keyword evidence="2" id="KW-1185">Reference proteome</keyword>
<evidence type="ECO:0000313" key="1">
    <source>
        <dbReference type="EMBL" id="QXE22907.1"/>
    </source>
</evidence>
<gene>
    <name evidence="1" type="ORF">B6N60_01594</name>
</gene>
<proteinExistence type="predicted"/>
<dbReference type="EMBL" id="CP021056">
    <property type="protein sequence ID" value="QXE22907.1"/>
    <property type="molecule type" value="Genomic_DNA"/>
</dbReference>
<evidence type="ECO:0008006" key="3">
    <source>
        <dbReference type="Google" id="ProtNLM"/>
    </source>
</evidence>
<dbReference type="KEGG" id="rsin:B6N60_01594"/>
<protein>
    <recommendedName>
        <fullName evidence="3">DUF2281 domain-containing protein</fullName>
    </recommendedName>
</protein>
<dbReference type="RefSeq" id="WP_190601583.1">
    <property type="nucleotide sequence ID" value="NZ_CP021056.1"/>
</dbReference>
<accession>A0A975T7I5</accession>
<dbReference type="Proteomes" id="UP000683511">
    <property type="component" value="Chromosome"/>
</dbReference>
<reference evidence="1" key="1">
    <citation type="submission" date="2017-04" db="EMBL/GenBank/DDBJ databases">
        <title>Genome deletions in a multicellular cyanobacterial endosymbiont for morphological adaptation in marine diatoms.</title>
        <authorList>
            <person name="Wang Y."/>
            <person name="Gao H."/>
            <person name="Li R."/>
            <person name="Xu X."/>
        </authorList>
    </citation>
    <scope>NUCLEOTIDE SEQUENCE</scope>
    <source>
        <strain evidence="1">FACHB 800</strain>
    </source>
</reference>
<organism evidence="1 2">
    <name type="scientific">Richelia sinica FACHB-800</name>
    <dbReference type="NCBI Taxonomy" id="1357546"/>
    <lineage>
        <taxon>Bacteria</taxon>
        <taxon>Bacillati</taxon>
        <taxon>Cyanobacteriota</taxon>
        <taxon>Cyanophyceae</taxon>
        <taxon>Nostocales</taxon>
        <taxon>Nostocaceae</taxon>
        <taxon>Richelia</taxon>
    </lineage>
</organism>
<evidence type="ECO:0000313" key="2">
    <source>
        <dbReference type="Proteomes" id="UP000683511"/>
    </source>
</evidence>
<sequence>MISEQELLQKWRSLPQDKQEELLNFLDFLHLKTTAKKPPLGERLRQIRSRIVASGKPLLNADEIEQELATRRGGIQGSEE</sequence>